<comment type="catalytic activity">
    <reaction evidence="15">
        <text>4 Fe(II)-[cytochrome c] + O2 + 8 H(+)(in) = 4 Fe(III)-[cytochrome c] + 2 H2O + 4 H(+)(out)</text>
        <dbReference type="Rhea" id="RHEA:11436"/>
        <dbReference type="Rhea" id="RHEA-COMP:10350"/>
        <dbReference type="Rhea" id="RHEA-COMP:14399"/>
        <dbReference type="ChEBI" id="CHEBI:15377"/>
        <dbReference type="ChEBI" id="CHEBI:15378"/>
        <dbReference type="ChEBI" id="CHEBI:15379"/>
        <dbReference type="ChEBI" id="CHEBI:29033"/>
        <dbReference type="ChEBI" id="CHEBI:29034"/>
        <dbReference type="EC" id="7.1.1.9"/>
    </reaction>
    <physiologicalReaction direction="left-to-right" evidence="15">
        <dbReference type="Rhea" id="RHEA:11437"/>
    </physiologicalReaction>
</comment>
<gene>
    <name evidence="20" type="primary">COII</name>
</gene>
<dbReference type="Gene3D" id="1.10.287.90">
    <property type="match status" value="1"/>
</dbReference>
<evidence type="ECO:0000259" key="19">
    <source>
        <dbReference type="PROSITE" id="PS50999"/>
    </source>
</evidence>
<dbReference type="InterPro" id="IPR011759">
    <property type="entry name" value="Cyt_c_oxidase_su2_TM_dom"/>
</dbReference>
<dbReference type="InterPro" id="IPR008972">
    <property type="entry name" value="Cupredoxin"/>
</dbReference>
<dbReference type="Pfam" id="PF00116">
    <property type="entry name" value="COX2"/>
    <property type="match status" value="1"/>
</dbReference>
<evidence type="ECO:0000256" key="11">
    <source>
        <dbReference type="ARBA" id="ARBA00022982"/>
    </source>
</evidence>
<evidence type="ECO:0000256" key="16">
    <source>
        <dbReference type="RuleBase" id="RU000457"/>
    </source>
</evidence>
<dbReference type="SUPFAM" id="SSF49503">
    <property type="entry name" value="Cupredoxins"/>
    <property type="match status" value="1"/>
</dbReference>
<evidence type="ECO:0000313" key="20">
    <source>
        <dbReference type="EMBL" id="AJY78506.1"/>
    </source>
</evidence>
<dbReference type="Gene3D" id="2.60.40.420">
    <property type="entry name" value="Cupredoxins - blue copper proteins"/>
    <property type="match status" value="1"/>
</dbReference>
<keyword evidence="8 16" id="KW-0999">Mitochondrion inner membrane</keyword>
<dbReference type="PANTHER" id="PTHR22888:SF9">
    <property type="entry name" value="CYTOCHROME C OXIDASE SUBUNIT 2"/>
    <property type="match status" value="1"/>
</dbReference>
<dbReference type="PRINTS" id="PR01166">
    <property type="entry name" value="CYCOXIDASEII"/>
</dbReference>
<evidence type="ECO:0000256" key="15">
    <source>
        <dbReference type="ARBA" id="ARBA00049512"/>
    </source>
</evidence>
<evidence type="ECO:0000256" key="3">
    <source>
        <dbReference type="ARBA" id="ARBA00015946"/>
    </source>
</evidence>
<evidence type="ECO:0000256" key="5">
    <source>
        <dbReference type="ARBA" id="ARBA00022660"/>
    </source>
</evidence>
<keyword evidence="16 20" id="KW-0496">Mitochondrion</keyword>
<evidence type="ECO:0000256" key="14">
    <source>
        <dbReference type="ARBA" id="ARBA00023136"/>
    </source>
</evidence>
<accession>A0A141AX71</accession>
<dbReference type="PROSITE" id="PS00078">
    <property type="entry name" value="COX2"/>
    <property type="match status" value="1"/>
</dbReference>
<proteinExistence type="inferred from homology"/>
<keyword evidence="14 16" id="KW-0472">Membrane</keyword>
<evidence type="ECO:0000259" key="18">
    <source>
        <dbReference type="PROSITE" id="PS50857"/>
    </source>
</evidence>
<keyword evidence="12 17" id="KW-1133">Transmembrane helix</keyword>
<feature type="domain" description="Cytochrome oxidase subunit II copper A binding" evidence="18">
    <location>
        <begin position="76"/>
        <end position="209"/>
    </location>
</feature>
<evidence type="ECO:0000256" key="13">
    <source>
        <dbReference type="ARBA" id="ARBA00023008"/>
    </source>
</evidence>
<geneLocation type="mitochondrion" evidence="20"/>
<dbReference type="InterPro" id="IPR034210">
    <property type="entry name" value="CcO_II_C"/>
</dbReference>
<evidence type="ECO:0000256" key="17">
    <source>
        <dbReference type="SAM" id="Phobius"/>
    </source>
</evidence>
<dbReference type="PROSITE" id="PS50857">
    <property type="entry name" value="COX2_CUA"/>
    <property type="match status" value="1"/>
</dbReference>
<keyword evidence="5 16" id="KW-0679">Respiratory chain</keyword>
<dbReference type="InterPro" id="IPR045187">
    <property type="entry name" value="CcO_II"/>
</dbReference>
<keyword evidence="6 16" id="KW-0812">Transmembrane</keyword>
<evidence type="ECO:0000256" key="2">
    <source>
        <dbReference type="ARBA" id="ARBA00007866"/>
    </source>
</evidence>
<dbReference type="InterPro" id="IPR001505">
    <property type="entry name" value="Copper_CuA"/>
</dbReference>
<dbReference type="GO" id="GO:0042773">
    <property type="term" value="P:ATP synthesis coupled electron transport"/>
    <property type="evidence" value="ECO:0007669"/>
    <property type="project" value="TreeGrafter"/>
</dbReference>
<feature type="transmembrane region" description="Helical" evidence="17">
    <location>
        <begin position="47"/>
        <end position="69"/>
    </location>
</feature>
<reference evidence="20" key="1">
    <citation type="submission" date="2014-10" db="EMBL/GenBank/DDBJ databases">
        <authorList>
            <person name="Seo M.-J."/>
            <person name="Seok Y.J."/>
            <person name="Cha I.-T."/>
        </authorList>
    </citation>
    <scope>NUCLEOTIDE SEQUENCE</scope>
    <source>
        <strain evidence="20">CL_98</strain>
        <tissue evidence="20">Adductor muscle</tissue>
    </source>
</reference>
<evidence type="ECO:0000256" key="8">
    <source>
        <dbReference type="ARBA" id="ARBA00022792"/>
    </source>
</evidence>
<dbReference type="EMBL" id="KP091889">
    <property type="protein sequence ID" value="AJY78506.1"/>
    <property type="molecule type" value="Genomic_DNA"/>
</dbReference>
<organism evidence="20">
    <name type="scientific">Cucullaea labiata</name>
    <dbReference type="NCBI Taxonomy" id="142556"/>
    <lineage>
        <taxon>Eukaryota</taxon>
        <taxon>Metazoa</taxon>
        <taxon>Spiralia</taxon>
        <taxon>Lophotrochozoa</taxon>
        <taxon>Mollusca</taxon>
        <taxon>Bivalvia</taxon>
        <taxon>Autobranchia</taxon>
        <taxon>Pteriomorphia</taxon>
        <taxon>Arcoida</taxon>
        <taxon>Arcoidea</taxon>
        <taxon>Cucullaeidae</taxon>
        <taxon>Cucullaea</taxon>
    </lineage>
</organism>
<evidence type="ECO:0000256" key="7">
    <source>
        <dbReference type="ARBA" id="ARBA00022723"/>
    </source>
</evidence>
<dbReference type="GO" id="GO:0004129">
    <property type="term" value="F:cytochrome-c oxidase activity"/>
    <property type="evidence" value="ECO:0007669"/>
    <property type="project" value="UniProtKB-EC"/>
</dbReference>
<keyword evidence="9" id="KW-0460">Magnesium</keyword>
<dbReference type="AlphaFoldDB" id="A0A141AX71"/>
<evidence type="ECO:0000256" key="6">
    <source>
        <dbReference type="ARBA" id="ARBA00022692"/>
    </source>
</evidence>
<evidence type="ECO:0000256" key="9">
    <source>
        <dbReference type="ARBA" id="ARBA00022842"/>
    </source>
</evidence>
<dbReference type="InterPro" id="IPR036257">
    <property type="entry name" value="Cyt_c_oxidase_su2_TM_sf"/>
</dbReference>
<name>A0A141AX71_9BIVA</name>
<protein>
    <recommendedName>
        <fullName evidence="3 16">Cytochrome c oxidase subunit 2</fullName>
    </recommendedName>
</protein>
<dbReference type="PROSITE" id="PS50999">
    <property type="entry name" value="COX2_TM"/>
    <property type="match status" value="1"/>
</dbReference>
<dbReference type="GO" id="GO:0005743">
    <property type="term" value="C:mitochondrial inner membrane"/>
    <property type="evidence" value="ECO:0007669"/>
    <property type="project" value="UniProtKB-SubCell"/>
</dbReference>
<evidence type="ECO:0000256" key="4">
    <source>
        <dbReference type="ARBA" id="ARBA00022448"/>
    </source>
</evidence>
<dbReference type="Pfam" id="PF02790">
    <property type="entry name" value="COX2_TM"/>
    <property type="match status" value="1"/>
</dbReference>
<feature type="domain" description="Cytochrome oxidase subunit II transmembrane region profile" evidence="19">
    <location>
        <begin position="1"/>
        <end position="75"/>
    </location>
</feature>
<dbReference type="PANTHER" id="PTHR22888">
    <property type="entry name" value="CYTOCHROME C OXIDASE, SUBUNIT II"/>
    <property type="match status" value="1"/>
</dbReference>
<feature type="transmembrane region" description="Helical" evidence="17">
    <location>
        <begin position="12"/>
        <end position="35"/>
    </location>
</feature>
<comment type="similarity">
    <text evidence="2 16">Belongs to the cytochrome c oxidase subunit 2 family.</text>
</comment>
<comment type="function">
    <text evidence="16">Component of the cytochrome c oxidase, the last enzyme in the mitochondrial electron transport chain which drives oxidative phosphorylation. The respiratory chain contains 3 multisubunit complexes succinate dehydrogenase (complex II, CII), ubiquinol-cytochrome c oxidoreductase (cytochrome b-c1 complex, complex III, CIII) and cytochrome c oxidase (complex IV, CIV), that cooperate to transfer electrons derived from NADH and succinate to molecular oxygen, creating an electrochemical gradient over the inner membrane that drives transmembrane transport and the ATP synthase. Cytochrome c oxidase is the component of the respiratory chain that catalyzes the reduction of oxygen to water. Electrons originating from reduced cytochrome c in the intermembrane space (IMS) are transferred via the dinuclear copper A center (CU(A)) of subunit 2 and heme A of subunit 1 to the active site in subunit 1, a binuclear center (BNC) formed by heme A3 and copper B (CU(B)). The BNC reduces molecular oxygen to 2 water molecules using 4 electrons from cytochrome c in the IMS and 4 protons from the mitochondrial matrix.</text>
</comment>
<comment type="subcellular location">
    <subcellularLocation>
        <location evidence="1 16">Mitochondrion inner membrane</location>
        <topology evidence="1 16">Multi-pass membrane protein</topology>
    </subcellularLocation>
</comment>
<evidence type="ECO:0000256" key="1">
    <source>
        <dbReference type="ARBA" id="ARBA00004448"/>
    </source>
</evidence>
<dbReference type="InterPro" id="IPR002429">
    <property type="entry name" value="CcO_II-like_C"/>
</dbReference>
<dbReference type="FunFam" id="2.60.40.420:FF:000001">
    <property type="entry name" value="Cytochrome c oxidase subunit 2"/>
    <property type="match status" value="1"/>
</dbReference>
<dbReference type="CDD" id="cd13912">
    <property type="entry name" value="CcO_II_C"/>
    <property type="match status" value="1"/>
</dbReference>
<keyword evidence="11 16" id="KW-0249">Electron transport</keyword>
<keyword evidence="4 16" id="KW-0813">Transport</keyword>
<keyword evidence="10" id="KW-1278">Translocase</keyword>
<evidence type="ECO:0000256" key="12">
    <source>
        <dbReference type="ARBA" id="ARBA00022989"/>
    </source>
</evidence>
<dbReference type="GO" id="GO:0005507">
    <property type="term" value="F:copper ion binding"/>
    <property type="evidence" value="ECO:0007669"/>
    <property type="project" value="InterPro"/>
</dbReference>
<comment type="cofactor">
    <cofactor evidence="16">
        <name>Cu cation</name>
        <dbReference type="ChEBI" id="CHEBI:23378"/>
    </cofactor>
    <text evidence="16">Binds a copper A center.</text>
</comment>
<keyword evidence="13 16" id="KW-0186">Copper</keyword>
<dbReference type="SUPFAM" id="SSF81464">
    <property type="entry name" value="Cytochrome c oxidase subunit II-like, transmembrane region"/>
    <property type="match status" value="1"/>
</dbReference>
<sequence>MRGVVELYDHAMCGCVLVGSIVGLMLVVVVYSRYISLYVWQGHLLEVVWTVAPIVVLLFLAFPSLQLLYTMNETVGSKVSLKVVGHQWYWSYEYDYCKNAVYDSYMIPVSGLGEGGFRSLDVDYRAVIPFGVGVRALVTSADVLHSWAVPGLGVKMDAVPGRLNQIPIFASRPGVFYGQCSELCGAQHSFMPVVLEAVNIESYCKFIKYFDMLEG</sequence>
<evidence type="ECO:0000256" key="10">
    <source>
        <dbReference type="ARBA" id="ARBA00022967"/>
    </source>
</evidence>
<keyword evidence="7 16" id="KW-0479">Metal-binding</keyword>